<comment type="caution">
    <text evidence="2">The sequence shown here is derived from an EMBL/GenBank/DDBJ whole genome shotgun (WGS) entry which is preliminary data.</text>
</comment>
<reference evidence="2" key="1">
    <citation type="submission" date="2022-04" db="EMBL/GenBank/DDBJ databases">
        <title>Carnegiea gigantea Genome sequencing and assembly v2.</title>
        <authorList>
            <person name="Copetti D."/>
            <person name="Sanderson M.J."/>
            <person name="Burquez A."/>
            <person name="Wojciechowski M.F."/>
        </authorList>
    </citation>
    <scope>NUCLEOTIDE SEQUENCE</scope>
    <source>
        <strain evidence="2">SGP5-SGP5p</strain>
        <tissue evidence="2">Aerial part</tissue>
    </source>
</reference>
<organism evidence="2 3">
    <name type="scientific">Carnegiea gigantea</name>
    <dbReference type="NCBI Taxonomy" id="171969"/>
    <lineage>
        <taxon>Eukaryota</taxon>
        <taxon>Viridiplantae</taxon>
        <taxon>Streptophyta</taxon>
        <taxon>Embryophyta</taxon>
        <taxon>Tracheophyta</taxon>
        <taxon>Spermatophyta</taxon>
        <taxon>Magnoliopsida</taxon>
        <taxon>eudicotyledons</taxon>
        <taxon>Gunneridae</taxon>
        <taxon>Pentapetalae</taxon>
        <taxon>Caryophyllales</taxon>
        <taxon>Cactineae</taxon>
        <taxon>Cactaceae</taxon>
        <taxon>Cactoideae</taxon>
        <taxon>Echinocereeae</taxon>
        <taxon>Carnegiea</taxon>
    </lineage>
</organism>
<evidence type="ECO:0000256" key="1">
    <source>
        <dbReference type="SAM" id="MobiDB-lite"/>
    </source>
</evidence>
<feature type="compositionally biased region" description="Low complexity" evidence="1">
    <location>
        <begin position="360"/>
        <end position="404"/>
    </location>
</feature>
<dbReference type="AlphaFoldDB" id="A0A9Q1GN95"/>
<feature type="region of interest" description="Disordered" evidence="1">
    <location>
        <begin position="347"/>
        <end position="428"/>
    </location>
</feature>
<feature type="region of interest" description="Disordered" evidence="1">
    <location>
        <begin position="281"/>
        <end position="305"/>
    </location>
</feature>
<evidence type="ECO:0000313" key="2">
    <source>
        <dbReference type="EMBL" id="KAJ8422130.1"/>
    </source>
</evidence>
<keyword evidence="3" id="KW-1185">Reference proteome</keyword>
<dbReference type="EMBL" id="JAKOGI010002380">
    <property type="protein sequence ID" value="KAJ8422130.1"/>
    <property type="molecule type" value="Genomic_DNA"/>
</dbReference>
<protein>
    <submittedName>
        <fullName evidence="2">Uncharacterized protein</fullName>
    </submittedName>
</protein>
<accession>A0A9Q1GN95</accession>
<feature type="compositionally biased region" description="Basic and acidic residues" evidence="1">
    <location>
        <begin position="288"/>
        <end position="297"/>
    </location>
</feature>
<gene>
    <name evidence="2" type="ORF">Cgig2_024217</name>
</gene>
<evidence type="ECO:0000313" key="3">
    <source>
        <dbReference type="Proteomes" id="UP001153076"/>
    </source>
</evidence>
<sequence length="428" mass="46640">MAFSHSPDTKSMIEFVVRRFQWHRRGKAFPPSPFLKDLRWLCPDFDLATAEQAAAQFELPELPQVNFYAMLLNVAKRLGVVLTELHWGAFESWIWLFGDRAYEARFYPKGHSSEGARADGSSSGGAAAEDKELLVIACTVNMAFPPTHSTREIANYVKEAFAWHGRNATHPPRTIPQDFNVLRLRFSLAESETAAAESRMLEIVQATFYAMLLNEMLELGAVHECTAENMRSLLVGLRWSDFEGRMHIMDPMIRGHSFTACLRSGDQGRSRCPGRGCSSGRSSCPLDGDVHEGKDGPQIKGWHPQFSSLPALIDGRAVRKMAKTKSTPRMQSPDELLAEATLGNLRSAPIPLDPEAEAASCRSSTSSQSCSHDPASGHSSRSSSSEGASKSSSTGSSSGPTGSTPKGRAPTVTEILAKGPEFPGAPTR</sequence>
<name>A0A9Q1GN95_9CARY</name>
<proteinExistence type="predicted"/>
<dbReference type="Proteomes" id="UP001153076">
    <property type="component" value="Unassembled WGS sequence"/>
</dbReference>